<feature type="compositionally biased region" description="Polar residues" evidence="1">
    <location>
        <begin position="190"/>
        <end position="200"/>
    </location>
</feature>
<dbReference type="OrthoDB" id="510665at2759"/>
<dbReference type="RefSeq" id="XP_005849357.1">
    <property type="nucleotide sequence ID" value="XM_005849295.1"/>
</dbReference>
<dbReference type="eggNOG" id="ENOG502STU1">
    <property type="taxonomic scope" value="Eukaryota"/>
</dbReference>
<dbReference type="EMBL" id="GL433840">
    <property type="protein sequence ID" value="EFN57255.1"/>
    <property type="molecule type" value="Genomic_DNA"/>
</dbReference>
<evidence type="ECO:0000313" key="3">
    <source>
        <dbReference type="Proteomes" id="UP000008141"/>
    </source>
</evidence>
<feature type="region of interest" description="Disordered" evidence="1">
    <location>
        <begin position="158"/>
        <end position="200"/>
    </location>
</feature>
<organism evidence="3">
    <name type="scientific">Chlorella variabilis</name>
    <name type="common">Green alga</name>
    <dbReference type="NCBI Taxonomy" id="554065"/>
    <lineage>
        <taxon>Eukaryota</taxon>
        <taxon>Viridiplantae</taxon>
        <taxon>Chlorophyta</taxon>
        <taxon>core chlorophytes</taxon>
        <taxon>Trebouxiophyceae</taxon>
        <taxon>Chlorellales</taxon>
        <taxon>Chlorellaceae</taxon>
        <taxon>Chlorella clade</taxon>
        <taxon>Chlorella</taxon>
    </lineage>
</organism>
<name>E1ZAG1_CHLVA</name>
<keyword evidence="3" id="KW-1185">Reference proteome</keyword>
<proteinExistence type="predicted"/>
<dbReference type="InParanoid" id="E1ZAG1"/>
<dbReference type="Proteomes" id="UP000008141">
    <property type="component" value="Unassembled WGS sequence"/>
</dbReference>
<dbReference type="AlphaFoldDB" id="E1ZAG1"/>
<dbReference type="KEGG" id="cvr:CHLNCDRAFT_143791"/>
<sequence length="200" mass="22345">MPFCPKAVFAMPCSLAGLTSSSDSYKEELDLDSEKAVAGNHRCCAERRLLQSYVQQGRRQGVPAHKLVAWVRRKLGGSIVVWRRTADGQLAYAAPCLFCSRELKRFDLQVHCALGGGEWWSGKLSDAGAPQARLTGGQQKVLRAQGWILCDQPLPARAQPLEQPRQQQQQRGPSSKQHKESRQERHRQHVPQQQRANGNA</sequence>
<evidence type="ECO:0000313" key="2">
    <source>
        <dbReference type="EMBL" id="EFN57255.1"/>
    </source>
</evidence>
<protein>
    <submittedName>
        <fullName evidence="2">Uncharacterized protein</fullName>
    </submittedName>
</protein>
<reference evidence="2 3" key="1">
    <citation type="journal article" date="2010" name="Plant Cell">
        <title>The Chlorella variabilis NC64A genome reveals adaptation to photosymbiosis, coevolution with viruses, and cryptic sex.</title>
        <authorList>
            <person name="Blanc G."/>
            <person name="Duncan G."/>
            <person name="Agarkova I."/>
            <person name="Borodovsky M."/>
            <person name="Gurnon J."/>
            <person name="Kuo A."/>
            <person name="Lindquist E."/>
            <person name="Lucas S."/>
            <person name="Pangilinan J."/>
            <person name="Polle J."/>
            <person name="Salamov A."/>
            <person name="Terry A."/>
            <person name="Yamada T."/>
            <person name="Dunigan D.D."/>
            <person name="Grigoriev I.V."/>
            <person name="Claverie J.M."/>
            <person name="Van Etten J.L."/>
        </authorList>
    </citation>
    <scope>NUCLEOTIDE SEQUENCE [LARGE SCALE GENOMIC DNA]</scope>
    <source>
        <strain evidence="2 3">NC64A</strain>
    </source>
</reference>
<accession>E1ZAG1</accession>
<gene>
    <name evidence="2" type="ORF">CHLNCDRAFT_143791</name>
</gene>
<dbReference type="GeneID" id="17356740"/>
<evidence type="ECO:0000256" key="1">
    <source>
        <dbReference type="SAM" id="MobiDB-lite"/>
    </source>
</evidence>
<feature type="compositionally biased region" description="Low complexity" evidence="1">
    <location>
        <begin position="158"/>
        <end position="171"/>
    </location>
</feature>